<feature type="domain" description="SsuA/THI5-like" evidence="1">
    <location>
        <begin position="69"/>
        <end position="255"/>
    </location>
</feature>
<sequence>MPFGTIEWRKSLRLVGCLAVAANLSVFVCGATQAESLKEVTFASSDTALSIGSAPYSSLQPTLKLPEKYAGVTVKFQPTAGATAAVQAVSNGNAFYTLVALASFLPLARQDPNLVIVSFDPGNSLRVIVPPDSPVKGPLDLKGKVIGVGSFGTAAYPYGKAILKEAGLDPDKDVTFLPVGLGAPAADALKSGKIQAFAGFDSPNAVIGNLLGVKMRDVPSPLNDLVGMVGMVVTRSEIEKHPKVVAGLCRALYESFFFAEGNIEGTVRNHFKVYPGQLPSNKPLDEAVREGEVILRAKLDVVNHRGAGGIIGYQELPTVQHTVDKLYENGILPERMEISKYADQRFKNDCGGFDPAELRAQARAWKPQ</sequence>
<evidence type="ECO:0000313" key="5">
    <source>
        <dbReference type="Proteomes" id="UP001139054"/>
    </source>
</evidence>
<dbReference type="EMBL" id="JAKLUA010000011">
    <property type="protein sequence ID" value="MCG2670868.1"/>
    <property type="molecule type" value="Genomic_DNA"/>
</dbReference>
<dbReference type="AlphaFoldDB" id="A0A9X1UBH0"/>
<dbReference type="InterPro" id="IPR015168">
    <property type="entry name" value="SsuA/THI5"/>
</dbReference>
<reference evidence="2" key="1">
    <citation type="submission" date="2022-01" db="EMBL/GenBank/DDBJ databases">
        <title>Genome sequnece data of strain Bradyrhizobium sp. nov.</title>
        <authorList>
            <person name="Zhang J."/>
        </authorList>
    </citation>
    <scope>NUCLEOTIDE SEQUENCE</scope>
    <source>
        <strain evidence="3">WYCCWR 12774</strain>
        <strain evidence="2">WYCCWR 13023</strain>
    </source>
</reference>
<evidence type="ECO:0000313" key="2">
    <source>
        <dbReference type="EMBL" id="MCG2629354.1"/>
    </source>
</evidence>
<evidence type="ECO:0000259" key="1">
    <source>
        <dbReference type="Pfam" id="PF09084"/>
    </source>
</evidence>
<proteinExistence type="predicted"/>
<keyword evidence="4" id="KW-1185">Reference proteome</keyword>
<organism evidence="2 5">
    <name type="scientific">Bradyrhizobium zhengyangense</name>
    <dbReference type="NCBI Taxonomy" id="2911009"/>
    <lineage>
        <taxon>Bacteria</taxon>
        <taxon>Pseudomonadati</taxon>
        <taxon>Pseudomonadota</taxon>
        <taxon>Alphaproteobacteria</taxon>
        <taxon>Hyphomicrobiales</taxon>
        <taxon>Nitrobacteraceae</taxon>
        <taxon>Bradyrhizobium</taxon>
    </lineage>
</organism>
<dbReference type="Proteomes" id="UP001139012">
    <property type="component" value="Unassembled WGS sequence"/>
</dbReference>
<evidence type="ECO:0000313" key="4">
    <source>
        <dbReference type="Proteomes" id="UP001139012"/>
    </source>
</evidence>
<evidence type="ECO:0000313" key="3">
    <source>
        <dbReference type="EMBL" id="MCG2670868.1"/>
    </source>
</evidence>
<dbReference type="Gene3D" id="3.40.190.10">
    <property type="entry name" value="Periplasmic binding protein-like II"/>
    <property type="match status" value="2"/>
</dbReference>
<dbReference type="RefSeq" id="WP_128929659.1">
    <property type="nucleotide sequence ID" value="NZ_JAKLTY010000014.1"/>
</dbReference>
<dbReference type="Proteomes" id="UP001139054">
    <property type="component" value="Unassembled WGS sequence"/>
</dbReference>
<protein>
    <submittedName>
        <fullName evidence="2">ABC transporter substrate-binding protein</fullName>
    </submittedName>
</protein>
<dbReference type="EMBL" id="JAKLTY010000014">
    <property type="protein sequence ID" value="MCG2629354.1"/>
    <property type="molecule type" value="Genomic_DNA"/>
</dbReference>
<dbReference type="PANTHER" id="PTHR30024:SF42">
    <property type="entry name" value="ALIPHATIC SULFONATES-BINDING PROTEIN-RELATED"/>
    <property type="match status" value="1"/>
</dbReference>
<gene>
    <name evidence="3" type="ORF">L6637_28265</name>
    <name evidence="2" type="ORF">L6654_22210</name>
</gene>
<dbReference type="PANTHER" id="PTHR30024">
    <property type="entry name" value="ALIPHATIC SULFONATES-BINDING PROTEIN-RELATED"/>
    <property type="match status" value="1"/>
</dbReference>
<dbReference type="SUPFAM" id="SSF53850">
    <property type="entry name" value="Periplasmic binding protein-like II"/>
    <property type="match status" value="1"/>
</dbReference>
<name>A0A9X1UBH0_9BRAD</name>
<dbReference type="Pfam" id="PF09084">
    <property type="entry name" value="NMT1"/>
    <property type="match status" value="1"/>
</dbReference>
<accession>A0A9X1UBH0</accession>
<comment type="caution">
    <text evidence="2">The sequence shown here is derived from an EMBL/GenBank/DDBJ whole genome shotgun (WGS) entry which is preliminary data.</text>
</comment>